<dbReference type="Gene3D" id="3.40.50.150">
    <property type="entry name" value="Vaccinia Virus protein VP39"/>
    <property type="match status" value="1"/>
</dbReference>
<comment type="caution">
    <text evidence="2">The sequence shown here is derived from an EMBL/GenBank/DDBJ whole genome shotgun (WGS) entry which is preliminary data.</text>
</comment>
<reference evidence="2" key="1">
    <citation type="submission" date="2022-11" db="EMBL/GenBank/DDBJ databases">
        <authorList>
            <person name="Petersen C."/>
        </authorList>
    </citation>
    <scope>NUCLEOTIDE SEQUENCE</scope>
    <source>
        <strain evidence="2">IBT 21917</strain>
    </source>
</reference>
<dbReference type="EMBL" id="JAPQKO010000004">
    <property type="protein sequence ID" value="KAJ5165941.1"/>
    <property type="molecule type" value="Genomic_DNA"/>
</dbReference>
<evidence type="ECO:0000256" key="1">
    <source>
        <dbReference type="SAM" id="MobiDB-lite"/>
    </source>
</evidence>
<reference evidence="2" key="2">
    <citation type="journal article" date="2023" name="IMA Fungus">
        <title>Comparative genomic study of the Penicillium genus elucidates a diverse pangenome and 15 lateral gene transfer events.</title>
        <authorList>
            <person name="Petersen C."/>
            <person name="Sorensen T."/>
            <person name="Nielsen M.R."/>
            <person name="Sondergaard T.E."/>
            <person name="Sorensen J.L."/>
            <person name="Fitzpatrick D.A."/>
            <person name="Frisvad J.C."/>
            <person name="Nielsen K.L."/>
        </authorList>
    </citation>
    <scope>NUCLEOTIDE SEQUENCE</scope>
    <source>
        <strain evidence="2">IBT 21917</strain>
    </source>
</reference>
<protein>
    <recommendedName>
        <fullName evidence="4">TAM domain methyltransferase</fullName>
    </recommendedName>
</protein>
<organism evidence="2 3">
    <name type="scientific">Penicillium capsulatum</name>
    <dbReference type="NCBI Taxonomy" id="69766"/>
    <lineage>
        <taxon>Eukaryota</taxon>
        <taxon>Fungi</taxon>
        <taxon>Dikarya</taxon>
        <taxon>Ascomycota</taxon>
        <taxon>Pezizomycotina</taxon>
        <taxon>Eurotiomycetes</taxon>
        <taxon>Eurotiomycetidae</taxon>
        <taxon>Eurotiales</taxon>
        <taxon>Aspergillaceae</taxon>
        <taxon>Penicillium</taxon>
    </lineage>
</organism>
<keyword evidence="3" id="KW-1185">Reference proteome</keyword>
<dbReference type="OrthoDB" id="2013972at2759"/>
<evidence type="ECO:0000313" key="2">
    <source>
        <dbReference type="EMBL" id="KAJ5165941.1"/>
    </source>
</evidence>
<feature type="compositionally biased region" description="Polar residues" evidence="1">
    <location>
        <begin position="338"/>
        <end position="352"/>
    </location>
</feature>
<dbReference type="Pfam" id="PF13489">
    <property type="entry name" value="Methyltransf_23"/>
    <property type="match status" value="1"/>
</dbReference>
<dbReference type="GO" id="GO:0008168">
    <property type="term" value="F:methyltransferase activity"/>
    <property type="evidence" value="ECO:0007669"/>
    <property type="project" value="TreeGrafter"/>
</dbReference>
<dbReference type="InterPro" id="IPR029063">
    <property type="entry name" value="SAM-dependent_MTases_sf"/>
</dbReference>
<name>A0A9W9LMC0_9EURO</name>
<dbReference type="CDD" id="cd02440">
    <property type="entry name" value="AdoMet_MTases"/>
    <property type="match status" value="1"/>
</dbReference>
<dbReference type="Proteomes" id="UP001146351">
    <property type="component" value="Unassembled WGS sequence"/>
</dbReference>
<dbReference type="SUPFAM" id="SSF53335">
    <property type="entry name" value="S-adenosyl-L-methionine-dependent methyltransferases"/>
    <property type="match status" value="1"/>
</dbReference>
<dbReference type="PANTHER" id="PTHR43591:SF10">
    <property type="entry name" value="ABC TRANSMEMBRANE TYPE-1 DOMAIN-CONTAINING PROTEIN-RELATED"/>
    <property type="match status" value="1"/>
</dbReference>
<gene>
    <name evidence="2" type="ORF">N7492_006237</name>
</gene>
<dbReference type="AlphaFoldDB" id="A0A9W9LMC0"/>
<dbReference type="PANTHER" id="PTHR43591">
    <property type="entry name" value="METHYLTRANSFERASE"/>
    <property type="match status" value="1"/>
</dbReference>
<sequence length="352" mass="40236">MSQPNPYESIQVDTSDDDSLFDVQSLVDSSMSFSSSVRDYCYENGRRYHAYRYGQYPLPNDEEEQDRLAMMHHLFKLLSGGDLYRAPINRDRPPRRILDIGTGTGEWAVEMAEDFPSAEVMGTDLSPIQPSWAPPNCRFFIDDAESDWTFAPDEAFDYIHARSMSGGIGDWPRLMRQAYHHLRPGGWFEAQESEAVVLSDDGTHERANAIMDWQTRLNSASKEFGKPMHTAPYLAEWMETEGFANVTDDIYKCPVGGWPKNPRLKEIGRWGKVTILEVVEPYTLALFTRVLGFSFQDAQEYMEKVRADMVSNKFHLYLFFHFVYGQKPMDSANRHANGDSTNGETNGQDQPS</sequence>
<accession>A0A9W9LMC0</accession>
<evidence type="ECO:0008006" key="4">
    <source>
        <dbReference type="Google" id="ProtNLM"/>
    </source>
</evidence>
<feature type="region of interest" description="Disordered" evidence="1">
    <location>
        <begin position="331"/>
        <end position="352"/>
    </location>
</feature>
<proteinExistence type="predicted"/>
<evidence type="ECO:0000313" key="3">
    <source>
        <dbReference type="Proteomes" id="UP001146351"/>
    </source>
</evidence>